<dbReference type="SUPFAM" id="SSF56112">
    <property type="entry name" value="Protein kinase-like (PK-like)"/>
    <property type="match status" value="1"/>
</dbReference>
<dbReference type="Gene3D" id="1.10.510.10">
    <property type="entry name" value="Transferase(Phosphotransferase) domain 1"/>
    <property type="match status" value="1"/>
</dbReference>
<dbReference type="GO" id="GO:0004672">
    <property type="term" value="F:protein kinase activity"/>
    <property type="evidence" value="ECO:0007669"/>
    <property type="project" value="InterPro"/>
</dbReference>
<keyword evidence="3" id="KW-1185">Reference proteome</keyword>
<dbReference type="EMBL" id="CAMKVN010001106">
    <property type="protein sequence ID" value="CAI2173730.1"/>
    <property type="molecule type" value="Genomic_DNA"/>
</dbReference>
<protein>
    <submittedName>
        <fullName evidence="2">16441_t:CDS:1</fullName>
    </submittedName>
</protein>
<evidence type="ECO:0000313" key="3">
    <source>
        <dbReference type="Proteomes" id="UP001153678"/>
    </source>
</evidence>
<dbReference type="InterPro" id="IPR011009">
    <property type="entry name" value="Kinase-like_dom_sf"/>
</dbReference>
<comment type="caution">
    <text evidence="2">The sequence shown here is derived from an EMBL/GenBank/DDBJ whole genome shotgun (WGS) entry which is preliminary data.</text>
</comment>
<dbReference type="AlphaFoldDB" id="A0A9W4SKX1"/>
<gene>
    <name evidence="2" type="ORF">FWILDA_LOCUS6235</name>
</gene>
<sequence>MSVSKFITQDNYSGLPMRLVNIINGIENIHNTEIIYRSLHSGNILINKFPVISDFRLCKSSTEITDEIYGIVPYVSPDVFIGKNIQQLQIYIVLFEIAFDIITTILKGYNILMQKCWDSDLNKRPNAYNIRDEIIEMISTEGNNFERNHKIIEYWTSLE</sequence>
<feature type="domain" description="Protein kinase" evidence="1">
    <location>
        <begin position="1"/>
        <end position="159"/>
    </location>
</feature>
<dbReference type="PROSITE" id="PS50011">
    <property type="entry name" value="PROTEIN_KINASE_DOM"/>
    <property type="match status" value="1"/>
</dbReference>
<proteinExistence type="predicted"/>
<dbReference type="GO" id="GO:0005524">
    <property type="term" value="F:ATP binding"/>
    <property type="evidence" value="ECO:0007669"/>
    <property type="project" value="InterPro"/>
</dbReference>
<evidence type="ECO:0000259" key="1">
    <source>
        <dbReference type="PROSITE" id="PS50011"/>
    </source>
</evidence>
<accession>A0A9W4SKX1</accession>
<organism evidence="2 3">
    <name type="scientific">Funneliformis geosporum</name>
    <dbReference type="NCBI Taxonomy" id="1117311"/>
    <lineage>
        <taxon>Eukaryota</taxon>
        <taxon>Fungi</taxon>
        <taxon>Fungi incertae sedis</taxon>
        <taxon>Mucoromycota</taxon>
        <taxon>Glomeromycotina</taxon>
        <taxon>Glomeromycetes</taxon>
        <taxon>Glomerales</taxon>
        <taxon>Glomeraceae</taxon>
        <taxon>Funneliformis</taxon>
    </lineage>
</organism>
<name>A0A9W4SKX1_9GLOM</name>
<dbReference type="InterPro" id="IPR000719">
    <property type="entry name" value="Prot_kinase_dom"/>
</dbReference>
<dbReference type="Proteomes" id="UP001153678">
    <property type="component" value="Unassembled WGS sequence"/>
</dbReference>
<evidence type="ECO:0000313" key="2">
    <source>
        <dbReference type="EMBL" id="CAI2173730.1"/>
    </source>
</evidence>
<reference evidence="2" key="1">
    <citation type="submission" date="2022-08" db="EMBL/GenBank/DDBJ databases">
        <authorList>
            <person name="Kallberg Y."/>
            <person name="Tangrot J."/>
            <person name="Rosling A."/>
        </authorList>
    </citation>
    <scope>NUCLEOTIDE SEQUENCE</scope>
    <source>
        <strain evidence="2">Wild A</strain>
    </source>
</reference>